<sequence length="213" mass="22344">MPDDGVKPGVATAVAALGNEAAQAARLAAQQQQAELFAAEDARLDANLPVTPKGAGAVGRPKGSQNRRTALVADYYLRRHGDPVEALLVMGLGSLKDLIRELDEVAALFPGRFTAPTDLLEILKFKKACLAEASRFVRSPMPVQLDVKDERRALLVIGDIRAPAGAPGQGGAGMSILDLSPEEEEQYQRLSEEAEAAADGASHGAASHGEPSD</sequence>
<evidence type="ECO:0000256" key="1">
    <source>
        <dbReference type="SAM" id="MobiDB-lite"/>
    </source>
</evidence>
<reference evidence="3" key="1">
    <citation type="submission" date="2016-10" db="EMBL/GenBank/DDBJ databases">
        <authorList>
            <person name="Varghese N."/>
            <person name="Submissions S."/>
        </authorList>
    </citation>
    <scope>NUCLEOTIDE SEQUENCE [LARGE SCALE GENOMIC DNA]</scope>
    <source>
        <strain evidence="3">LMG 26383,CCUG 61248,R- 45681</strain>
    </source>
</reference>
<gene>
    <name evidence="2" type="ORF">SAMN04515666_101343</name>
</gene>
<feature type="compositionally biased region" description="Low complexity" evidence="1">
    <location>
        <begin position="197"/>
        <end position="213"/>
    </location>
</feature>
<dbReference type="STRING" id="1036779.SAMN04515666_101343"/>
<organism evidence="2 3">
    <name type="scientific">Bosea lupini</name>
    <dbReference type="NCBI Taxonomy" id="1036779"/>
    <lineage>
        <taxon>Bacteria</taxon>
        <taxon>Pseudomonadati</taxon>
        <taxon>Pseudomonadota</taxon>
        <taxon>Alphaproteobacteria</taxon>
        <taxon>Hyphomicrobiales</taxon>
        <taxon>Boseaceae</taxon>
        <taxon>Bosea</taxon>
    </lineage>
</organism>
<evidence type="ECO:0000313" key="3">
    <source>
        <dbReference type="Proteomes" id="UP000199664"/>
    </source>
</evidence>
<evidence type="ECO:0000313" key="2">
    <source>
        <dbReference type="EMBL" id="SEK36976.1"/>
    </source>
</evidence>
<feature type="region of interest" description="Disordered" evidence="1">
    <location>
        <begin position="166"/>
        <end position="213"/>
    </location>
</feature>
<dbReference type="Proteomes" id="UP000199664">
    <property type="component" value="Unassembled WGS sequence"/>
</dbReference>
<protein>
    <submittedName>
        <fullName evidence="2">Uncharacterized protein</fullName>
    </submittedName>
</protein>
<dbReference type="EMBL" id="FOAN01000001">
    <property type="protein sequence ID" value="SEK36976.1"/>
    <property type="molecule type" value="Genomic_DNA"/>
</dbReference>
<accession>A0A1H7GFA9</accession>
<keyword evidence="3" id="KW-1185">Reference proteome</keyword>
<proteinExistence type="predicted"/>
<name>A0A1H7GFA9_9HYPH</name>
<dbReference type="AlphaFoldDB" id="A0A1H7GFA9"/>